<dbReference type="GO" id="GO:0030643">
    <property type="term" value="P:intracellular phosphate ion homeostasis"/>
    <property type="evidence" value="ECO:0007669"/>
    <property type="project" value="InterPro"/>
</dbReference>
<feature type="domain" description="PhoU" evidence="8">
    <location>
        <begin position="16"/>
        <end position="103"/>
    </location>
</feature>
<keyword evidence="6 7" id="KW-0592">Phosphate transport</keyword>
<evidence type="ECO:0000313" key="11">
    <source>
        <dbReference type="Proteomes" id="UP000095662"/>
    </source>
</evidence>
<evidence type="ECO:0000256" key="6">
    <source>
        <dbReference type="ARBA" id="ARBA00022592"/>
    </source>
</evidence>
<dbReference type="GO" id="GO:0005737">
    <property type="term" value="C:cytoplasm"/>
    <property type="evidence" value="ECO:0007669"/>
    <property type="project" value="UniProtKB-SubCell"/>
</dbReference>
<dbReference type="OrthoDB" id="9814256at2"/>
<evidence type="ECO:0000256" key="3">
    <source>
        <dbReference type="ARBA" id="ARBA00011738"/>
    </source>
</evidence>
<dbReference type="SUPFAM" id="SSF109755">
    <property type="entry name" value="PhoU-like"/>
    <property type="match status" value="1"/>
</dbReference>
<reference evidence="10" key="2">
    <citation type="submission" date="2023-01" db="EMBL/GenBank/DDBJ databases">
        <title>Human gut microbiome strain richness.</title>
        <authorList>
            <person name="Chen-Liaw A."/>
        </authorList>
    </citation>
    <scope>NUCLEOTIDE SEQUENCE</scope>
    <source>
        <strain evidence="10">1001283st1_G1_1001283B150217_161031</strain>
    </source>
</reference>
<evidence type="ECO:0000256" key="5">
    <source>
        <dbReference type="ARBA" id="ARBA00022490"/>
    </source>
</evidence>
<dbReference type="GO" id="GO:0045936">
    <property type="term" value="P:negative regulation of phosphate metabolic process"/>
    <property type="evidence" value="ECO:0007669"/>
    <property type="project" value="InterPro"/>
</dbReference>
<proteinExistence type="inferred from homology"/>
<comment type="similarity">
    <text evidence="2 7">Belongs to the PhoU family.</text>
</comment>
<sequence length="218" mass="24438">MRETFEHKLGKLNNDLIRMGGMIEEAIASAITALRDSDAVLAKKVVDGDRAVDEEEKNIESQCLSIILREQPVARDLRKVSAALKMVTDMERIADNAADIAEISLTADVSAIMHIVKEIQTMSEKVIIMVSHSIDSFVTTDMELANETIKADDEVDELFVSIRNRIVELIKSEHCSGDVAVDALMIVKYLERIADHAVNICEWVEFFKTGEYKNTRII</sequence>
<organism evidence="9 11">
    <name type="scientific">[Eubacterium] siraeum</name>
    <dbReference type="NCBI Taxonomy" id="39492"/>
    <lineage>
        <taxon>Bacteria</taxon>
        <taxon>Bacillati</taxon>
        <taxon>Bacillota</taxon>
        <taxon>Clostridia</taxon>
        <taxon>Eubacteriales</taxon>
        <taxon>Oscillospiraceae</taxon>
        <taxon>Oscillospiraceae incertae sedis</taxon>
    </lineage>
</organism>
<evidence type="ECO:0000256" key="4">
    <source>
        <dbReference type="ARBA" id="ARBA00022448"/>
    </source>
</evidence>
<gene>
    <name evidence="9" type="primary">phoU</name>
    <name evidence="9" type="ORF">ERS852540_02473</name>
    <name evidence="10" type="ORF">PNE09_02855</name>
</gene>
<evidence type="ECO:0000256" key="2">
    <source>
        <dbReference type="ARBA" id="ARBA00008107"/>
    </source>
</evidence>
<dbReference type="PIRSF" id="PIRSF003107">
    <property type="entry name" value="PhoU"/>
    <property type="match status" value="1"/>
</dbReference>
<evidence type="ECO:0000256" key="1">
    <source>
        <dbReference type="ARBA" id="ARBA00004496"/>
    </source>
</evidence>
<dbReference type="InterPro" id="IPR028366">
    <property type="entry name" value="PhoU"/>
</dbReference>
<accession>A0A174ZXT2</accession>
<dbReference type="Proteomes" id="UP000095662">
    <property type="component" value="Unassembled WGS sequence"/>
</dbReference>
<dbReference type="InterPro" id="IPR038078">
    <property type="entry name" value="PhoU-like_sf"/>
</dbReference>
<dbReference type="PANTHER" id="PTHR42930:SF3">
    <property type="entry name" value="PHOSPHATE-SPECIFIC TRANSPORT SYSTEM ACCESSORY PROTEIN PHOU"/>
    <property type="match status" value="1"/>
</dbReference>
<comment type="function">
    <text evidence="7">Plays a role in the regulation of phosphate uptake.</text>
</comment>
<feature type="domain" description="PhoU" evidence="8">
    <location>
        <begin position="119"/>
        <end position="204"/>
    </location>
</feature>
<comment type="subunit">
    <text evidence="3 7">Homodimer.</text>
</comment>
<dbReference type="AlphaFoldDB" id="A0A174ZXT2"/>
<dbReference type="InterPro" id="IPR026022">
    <property type="entry name" value="PhoU_dom"/>
</dbReference>
<evidence type="ECO:0000259" key="8">
    <source>
        <dbReference type="Pfam" id="PF01895"/>
    </source>
</evidence>
<dbReference type="Gene3D" id="1.20.58.220">
    <property type="entry name" value="Phosphate transport system protein phou homolog 2, domain 2"/>
    <property type="match status" value="1"/>
</dbReference>
<name>A0A174ZXT2_9FIRM</name>
<protein>
    <recommendedName>
        <fullName evidence="7">Phosphate-specific transport system accessory protein PhoU</fullName>
    </recommendedName>
</protein>
<dbReference type="NCBIfam" id="TIGR02135">
    <property type="entry name" value="phoU_full"/>
    <property type="match status" value="1"/>
</dbReference>
<dbReference type="PANTHER" id="PTHR42930">
    <property type="entry name" value="PHOSPHATE-SPECIFIC TRANSPORT SYSTEM ACCESSORY PROTEIN PHOU"/>
    <property type="match status" value="1"/>
</dbReference>
<evidence type="ECO:0000313" key="10">
    <source>
        <dbReference type="EMBL" id="MDB8003003.1"/>
    </source>
</evidence>
<dbReference type="Pfam" id="PF01895">
    <property type="entry name" value="PhoU"/>
    <property type="match status" value="2"/>
</dbReference>
<dbReference type="Proteomes" id="UP001210809">
    <property type="component" value="Unassembled WGS sequence"/>
</dbReference>
<dbReference type="STRING" id="39492.ERS852540_02473"/>
<reference evidence="9 11" key="1">
    <citation type="submission" date="2015-09" db="EMBL/GenBank/DDBJ databases">
        <authorList>
            <consortium name="Pathogen Informatics"/>
        </authorList>
    </citation>
    <scope>NUCLEOTIDE SEQUENCE [LARGE SCALE GENOMIC DNA]</scope>
    <source>
        <strain evidence="9 11">2789STDY5834928</strain>
    </source>
</reference>
<keyword evidence="4 7" id="KW-0813">Transport</keyword>
<dbReference type="GO" id="GO:0006817">
    <property type="term" value="P:phosphate ion transport"/>
    <property type="evidence" value="ECO:0007669"/>
    <property type="project" value="UniProtKB-KW"/>
</dbReference>
<dbReference type="FunFam" id="1.20.58.220:FF:000004">
    <property type="entry name" value="Phosphate-specific transport system accessory protein PhoU"/>
    <property type="match status" value="1"/>
</dbReference>
<evidence type="ECO:0000256" key="7">
    <source>
        <dbReference type="PIRNR" id="PIRNR003107"/>
    </source>
</evidence>
<dbReference type="EMBL" id="JAQLXW010000003">
    <property type="protein sequence ID" value="MDB8003003.1"/>
    <property type="molecule type" value="Genomic_DNA"/>
</dbReference>
<dbReference type="EMBL" id="CZBY01000029">
    <property type="protein sequence ID" value="CUQ92165.1"/>
    <property type="molecule type" value="Genomic_DNA"/>
</dbReference>
<keyword evidence="5 7" id="KW-0963">Cytoplasm</keyword>
<evidence type="ECO:0000313" key="9">
    <source>
        <dbReference type="EMBL" id="CUQ92165.1"/>
    </source>
</evidence>
<comment type="subcellular location">
    <subcellularLocation>
        <location evidence="1 7">Cytoplasm</location>
    </subcellularLocation>
</comment>